<evidence type="ECO:0000259" key="2">
    <source>
        <dbReference type="Pfam" id="PF13386"/>
    </source>
</evidence>
<dbReference type="InterPro" id="IPR039447">
    <property type="entry name" value="UreH-like_TM_dom"/>
</dbReference>
<organism evidence="3 4">
    <name type="scientific">Neobacillus driksii</name>
    <dbReference type="NCBI Taxonomy" id="3035913"/>
    <lineage>
        <taxon>Bacteria</taxon>
        <taxon>Bacillati</taxon>
        <taxon>Bacillota</taxon>
        <taxon>Bacilli</taxon>
        <taxon>Bacillales</taxon>
        <taxon>Bacillaceae</taxon>
        <taxon>Neobacillus</taxon>
    </lineage>
</organism>
<feature type="domain" description="Urease accessory protein UreH-like transmembrane" evidence="2">
    <location>
        <begin position="31"/>
        <end position="235"/>
    </location>
</feature>
<dbReference type="Pfam" id="PF13386">
    <property type="entry name" value="DsbD_2"/>
    <property type="match status" value="1"/>
</dbReference>
<accession>A0ABV4YM74</accession>
<keyword evidence="4" id="KW-1185">Reference proteome</keyword>
<comment type="caution">
    <text evidence="3">The sequence shown here is derived from an EMBL/GenBank/DDBJ whole genome shotgun (WGS) entry which is preliminary data.</text>
</comment>
<protein>
    <submittedName>
        <fullName evidence="3">Sulfite exporter TauE/SafE family protein</fullName>
    </submittedName>
</protein>
<dbReference type="EMBL" id="JAROBZ020000001">
    <property type="protein sequence ID" value="MFB3165964.1"/>
    <property type="molecule type" value="Genomic_DNA"/>
</dbReference>
<keyword evidence="1" id="KW-0812">Transmembrane</keyword>
<dbReference type="Proteomes" id="UP001241748">
    <property type="component" value="Unassembled WGS sequence"/>
</dbReference>
<dbReference type="InterPro" id="IPR051790">
    <property type="entry name" value="Cytochrome_c-biogenesis_DsbD"/>
</dbReference>
<evidence type="ECO:0000256" key="1">
    <source>
        <dbReference type="SAM" id="Phobius"/>
    </source>
</evidence>
<feature type="transmembrane region" description="Helical" evidence="1">
    <location>
        <begin position="145"/>
        <end position="175"/>
    </location>
</feature>
<proteinExistence type="predicted"/>
<evidence type="ECO:0000313" key="3">
    <source>
        <dbReference type="EMBL" id="MFB3165964.1"/>
    </source>
</evidence>
<gene>
    <name evidence="3" type="ORF">P5G62_002275</name>
</gene>
<feature type="transmembrane region" description="Helical" evidence="1">
    <location>
        <begin position="225"/>
        <end position="243"/>
    </location>
</feature>
<feature type="transmembrane region" description="Helical" evidence="1">
    <location>
        <begin position="28"/>
        <end position="57"/>
    </location>
</feature>
<reference evidence="3 4" key="1">
    <citation type="submission" date="2024-05" db="EMBL/GenBank/DDBJ databases">
        <authorList>
            <person name="Venkateswaran K."/>
        </authorList>
    </citation>
    <scope>NUCLEOTIDE SEQUENCE [LARGE SCALE GENOMIC DNA]</scope>
    <source>
        <strain evidence="3 4">179-C4-2-HS</strain>
    </source>
</reference>
<keyword evidence="1" id="KW-1133">Transmembrane helix</keyword>
<feature type="transmembrane region" description="Helical" evidence="1">
    <location>
        <begin position="181"/>
        <end position="205"/>
    </location>
</feature>
<dbReference type="RefSeq" id="WP_306073426.1">
    <property type="nucleotide sequence ID" value="NZ_JAROBZ020000001.1"/>
</dbReference>
<evidence type="ECO:0000313" key="4">
    <source>
        <dbReference type="Proteomes" id="UP001241748"/>
    </source>
</evidence>
<feature type="transmembrane region" description="Helical" evidence="1">
    <location>
        <begin position="103"/>
        <end position="124"/>
    </location>
</feature>
<dbReference type="PANTHER" id="PTHR31272">
    <property type="entry name" value="CYTOCHROME C-TYPE BIOGENESIS PROTEIN HI_1454-RELATED"/>
    <property type="match status" value="1"/>
</dbReference>
<dbReference type="PANTHER" id="PTHR31272:SF4">
    <property type="entry name" value="CYTOCHROME C-TYPE BIOGENESIS PROTEIN HI_1454-RELATED"/>
    <property type="match status" value="1"/>
</dbReference>
<feature type="transmembrane region" description="Helical" evidence="1">
    <location>
        <begin position="69"/>
        <end position="91"/>
    </location>
</feature>
<name>A0ABV4YM74_9BACI</name>
<sequence length="244" mass="27028">MYNLMSQFSSFVSKPFFIIANNLESLPFVFALLLGIVGALAPCQLTGNISALTLYGNRSFQQKIVWKDVIFFTLGKIAAFSLLGGLVWILGREIQENLISYFPWIRKIMGALLIIVGLYMVGLIKLRGTINLFKGSKDYKQETPFGSLMLGFSFSLAFCPTMFILFFVTLMPIVLSSSYGFILPAIFAIGTALPLILFILIIWYLGGGGLLMKKGRKIGASIQRVSGVLIILLGIFDSLTYWSL</sequence>
<keyword evidence="1" id="KW-0472">Membrane</keyword>